<evidence type="ECO:0008006" key="3">
    <source>
        <dbReference type="Google" id="ProtNLM"/>
    </source>
</evidence>
<dbReference type="Proteomes" id="UP000807025">
    <property type="component" value="Unassembled WGS sequence"/>
</dbReference>
<keyword evidence="2" id="KW-1185">Reference proteome</keyword>
<dbReference type="SUPFAM" id="SSF81383">
    <property type="entry name" value="F-box domain"/>
    <property type="match status" value="1"/>
</dbReference>
<proteinExistence type="predicted"/>
<comment type="caution">
    <text evidence="1">The sequence shown here is derived from an EMBL/GenBank/DDBJ whole genome shotgun (WGS) entry which is preliminary data.</text>
</comment>
<evidence type="ECO:0000313" key="1">
    <source>
        <dbReference type="EMBL" id="KAF9487586.1"/>
    </source>
</evidence>
<sequence>MAFLWRELGSENRSGSRSLSRLPGRTPFGCAALPPSKYRSRRLHRMGQTFSRRRTSTGKTVAYPQPYQRLPNELVIAIIEMVSGELDALRALALVCHSWLYLCRSLIHRTITVDEWGGSGAMPKKKFLRIYTKYPHLCEYVTDVSLKLKRSTKTKPFHPCLLRFSNLRSLHLHSYADPFELPCGVLSLSMITLIPRLLASSRLTRLSLVGFIPPTILDLLRSNENGIHRRYQ</sequence>
<evidence type="ECO:0000313" key="2">
    <source>
        <dbReference type="Proteomes" id="UP000807025"/>
    </source>
</evidence>
<protein>
    <recommendedName>
        <fullName evidence="3">F-box domain-containing protein</fullName>
    </recommendedName>
</protein>
<reference evidence="1" key="1">
    <citation type="submission" date="2020-11" db="EMBL/GenBank/DDBJ databases">
        <authorList>
            <consortium name="DOE Joint Genome Institute"/>
            <person name="Ahrendt S."/>
            <person name="Riley R."/>
            <person name="Andreopoulos W."/>
            <person name="Labutti K."/>
            <person name="Pangilinan J."/>
            <person name="Ruiz-Duenas F.J."/>
            <person name="Barrasa J.M."/>
            <person name="Sanchez-Garcia M."/>
            <person name="Camarero S."/>
            <person name="Miyauchi S."/>
            <person name="Serrano A."/>
            <person name="Linde D."/>
            <person name="Babiker R."/>
            <person name="Drula E."/>
            <person name="Ayuso-Fernandez I."/>
            <person name="Pacheco R."/>
            <person name="Padilla G."/>
            <person name="Ferreira P."/>
            <person name="Barriuso J."/>
            <person name="Kellner H."/>
            <person name="Castanera R."/>
            <person name="Alfaro M."/>
            <person name="Ramirez L."/>
            <person name="Pisabarro A.G."/>
            <person name="Kuo A."/>
            <person name="Tritt A."/>
            <person name="Lipzen A."/>
            <person name="He G."/>
            <person name="Yan M."/>
            <person name="Ng V."/>
            <person name="Cullen D."/>
            <person name="Martin F."/>
            <person name="Rosso M.-N."/>
            <person name="Henrissat B."/>
            <person name="Hibbett D."/>
            <person name="Martinez A.T."/>
            <person name="Grigoriev I.V."/>
        </authorList>
    </citation>
    <scope>NUCLEOTIDE SEQUENCE</scope>
    <source>
        <strain evidence="1">ATCC 90797</strain>
    </source>
</reference>
<gene>
    <name evidence="1" type="ORF">BDN71DRAFT_617589</name>
</gene>
<organism evidence="1 2">
    <name type="scientific">Pleurotus eryngii</name>
    <name type="common">Boletus of the steppes</name>
    <dbReference type="NCBI Taxonomy" id="5323"/>
    <lineage>
        <taxon>Eukaryota</taxon>
        <taxon>Fungi</taxon>
        <taxon>Dikarya</taxon>
        <taxon>Basidiomycota</taxon>
        <taxon>Agaricomycotina</taxon>
        <taxon>Agaricomycetes</taxon>
        <taxon>Agaricomycetidae</taxon>
        <taxon>Agaricales</taxon>
        <taxon>Pleurotineae</taxon>
        <taxon>Pleurotaceae</taxon>
        <taxon>Pleurotus</taxon>
    </lineage>
</organism>
<dbReference type="InterPro" id="IPR036047">
    <property type="entry name" value="F-box-like_dom_sf"/>
</dbReference>
<dbReference type="EMBL" id="MU154764">
    <property type="protein sequence ID" value="KAF9487586.1"/>
    <property type="molecule type" value="Genomic_DNA"/>
</dbReference>
<dbReference type="AlphaFoldDB" id="A0A9P5ZHK5"/>
<accession>A0A9P5ZHK5</accession>
<name>A0A9P5ZHK5_PLEER</name>